<dbReference type="EMBL" id="LXQA011463235">
    <property type="protein sequence ID" value="MCI98071.1"/>
    <property type="molecule type" value="Genomic_DNA"/>
</dbReference>
<proteinExistence type="predicted"/>
<dbReference type="Proteomes" id="UP000265520">
    <property type="component" value="Unassembled WGS sequence"/>
</dbReference>
<sequence length="24" mass="2846">MKRAINEEAIRGLPKFRIEEDNIC</sequence>
<evidence type="ECO:0000313" key="2">
    <source>
        <dbReference type="Proteomes" id="UP000265520"/>
    </source>
</evidence>
<name>A0A392WI99_9FABA</name>
<organism evidence="1 2">
    <name type="scientific">Trifolium medium</name>
    <dbReference type="NCBI Taxonomy" id="97028"/>
    <lineage>
        <taxon>Eukaryota</taxon>
        <taxon>Viridiplantae</taxon>
        <taxon>Streptophyta</taxon>
        <taxon>Embryophyta</taxon>
        <taxon>Tracheophyta</taxon>
        <taxon>Spermatophyta</taxon>
        <taxon>Magnoliopsida</taxon>
        <taxon>eudicotyledons</taxon>
        <taxon>Gunneridae</taxon>
        <taxon>Pentapetalae</taxon>
        <taxon>rosids</taxon>
        <taxon>fabids</taxon>
        <taxon>Fabales</taxon>
        <taxon>Fabaceae</taxon>
        <taxon>Papilionoideae</taxon>
        <taxon>50 kb inversion clade</taxon>
        <taxon>NPAAA clade</taxon>
        <taxon>Hologalegina</taxon>
        <taxon>IRL clade</taxon>
        <taxon>Trifolieae</taxon>
        <taxon>Trifolium</taxon>
    </lineage>
</organism>
<evidence type="ECO:0000313" key="1">
    <source>
        <dbReference type="EMBL" id="MCI98071.1"/>
    </source>
</evidence>
<reference evidence="1 2" key="1">
    <citation type="journal article" date="2018" name="Front. Plant Sci.">
        <title>Red Clover (Trifolium pratense) and Zigzag Clover (T. medium) - A Picture of Genomic Similarities and Differences.</title>
        <authorList>
            <person name="Dluhosova J."/>
            <person name="Istvanek J."/>
            <person name="Nedelnik J."/>
            <person name="Repkova J."/>
        </authorList>
    </citation>
    <scope>NUCLEOTIDE SEQUENCE [LARGE SCALE GENOMIC DNA]</scope>
    <source>
        <strain evidence="2">cv. 10/8</strain>
        <tissue evidence="1">Leaf</tissue>
    </source>
</reference>
<comment type="caution">
    <text evidence="1">The sequence shown here is derived from an EMBL/GenBank/DDBJ whole genome shotgun (WGS) entry which is preliminary data.</text>
</comment>
<keyword evidence="2" id="KW-1185">Reference proteome</keyword>
<protein>
    <submittedName>
        <fullName evidence="1">Uncharacterized protein</fullName>
    </submittedName>
</protein>
<dbReference type="AlphaFoldDB" id="A0A392WI99"/>
<feature type="non-terminal residue" evidence="1">
    <location>
        <position position="24"/>
    </location>
</feature>
<accession>A0A392WI99</accession>